<comment type="similarity">
    <text evidence="1">Belongs to the IWS1 family.</text>
</comment>
<gene>
    <name evidence="5" type="ORF">L596_000599</name>
</gene>
<organism evidence="5 6">
    <name type="scientific">Steinernema carpocapsae</name>
    <name type="common">Entomopathogenic nematode</name>
    <dbReference type="NCBI Taxonomy" id="34508"/>
    <lineage>
        <taxon>Eukaryota</taxon>
        <taxon>Metazoa</taxon>
        <taxon>Ecdysozoa</taxon>
        <taxon>Nematoda</taxon>
        <taxon>Chromadorea</taxon>
        <taxon>Rhabditida</taxon>
        <taxon>Tylenchina</taxon>
        <taxon>Panagrolaimomorpha</taxon>
        <taxon>Strongyloidoidea</taxon>
        <taxon>Steinernematidae</taxon>
        <taxon>Steinernema</taxon>
    </lineage>
</organism>
<proteinExistence type="inferred from homology"/>
<dbReference type="PANTHER" id="PTHR46010:SF1">
    <property type="entry name" value="PROTEIN IWS1 HOMOLOG"/>
    <property type="match status" value="1"/>
</dbReference>
<evidence type="ECO:0000256" key="2">
    <source>
        <dbReference type="PROSITE-ProRule" id="PRU00649"/>
    </source>
</evidence>
<dbReference type="STRING" id="34508.A0A4U8UMT8"/>
<dbReference type="GO" id="GO:0016973">
    <property type="term" value="P:poly(A)+ mRNA export from nucleus"/>
    <property type="evidence" value="ECO:0007669"/>
    <property type="project" value="TreeGrafter"/>
</dbReference>
<sequence length="556" mass="62484">MDSIDMEMSEDIAAILDELVEEVIMEGLEQQVPELKARFSSSESESRRSSTSEDTASVLPPYDTCAIREANLRRDRVMAIERAAKPVRQFSGSLQFQASPRNDFQEFARPLRIGQYRRIAHVPLKCKKPSPSKDDDEVKFIEAEAKILEPANVDGTTVDEVVVVAASQPTNVDREYPEDVTEIDEEEAIKNKAAEEEAVEGVQSAAASPQVDPNAERKKQWETEWDVLRRNNNQRTSRKKTKGQATDRDENLQQMVKDMKEAAKLDRAAHAAKEPALNKLNLLKKIRPTLIRADMFEYLVENQVLSALAEWISPHPDGSLVLLDVRSDVLRIIRRFPAMDTAILKQSGLGSVIRMHSVHPDETKENKLIAQGLFRDWCRTVLHINDEDIRNLTPQQRAEYDYDRVIGSRTDMSLEEFLINQRNKSSPSKASNGASTPKATPDATPASTPGASASSTPVTSPSTVAPSPPAVSTPAAPSQEETPMYHYNLRARRPKPSLHDYFYRPSKRVEPEQETKKTPQSEKGNGKKLKRASKRIQEWKVATNTLRAKKVKLTKE</sequence>
<dbReference type="EMBL" id="AZBU02000001">
    <property type="protein sequence ID" value="TMS32798.1"/>
    <property type="molecule type" value="Genomic_DNA"/>
</dbReference>
<protein>
    <recommendedName>
        <fullName evidence="4">TFIIS N-terminal domain-containing protein</fullName>
    </recommendedName>
</protein>
<feature type="region of interest" description="Disordered" evidence="3">
    <location>
        <begin position="194"/>
        <end position="248"/>
    </location>
</feature>
<dbReference type="Gene3D" id="1.20.930.10">
    <property type="entry name" value="Conserved domain common to transcription factors TFIIS, elongin A, CRSP70"/>
    <property type="match status" value="1"/>
</dbReference>
<comment type="subcellular location">
    <subcellularLocation>
        <location evidence="2">Nucleus</location>
    </subcellularLocation>
</comment>
<keyword evidence="6" id="KW-1185">Reference proteome</keyword>
<evidence type="ECO:0000256" key="3">
    <source>
        <dbReference type="SAM" id="MobiDB-lite"/>
    </source>
</evidence>
<feature type="domain" description="TFIIS N-terminal" evidence="4">
    <location>
        <begin position="306"/>
        <end position="384"/>
    </location>
</feature>
<dbReference type="Proteomes" id="UP000298663">
    <property type="component" value="Unassembled WGS sequence"/>
</dbReference>
<dbReference type="GO" id="GO:0005634">
    <property type="term" value="C:nucleus"/>
    <property type="evidence" value="ECO:0007669"/>
    <property type="project" value="UniProtKB-SubCell"/>
</dbReference>
<dbReference type="PANTHER" id="PTHR46010">
    <property type="entry name" value="PROTEIN IWS1 HOMOLOG"/>
    <property type="match status" value="1"/>
</dbReference>
<dbReference type="PROSITE" id="PS51319">
    <property type="entry name" value="TFIIS_N"/>
    <property type="match status" value="1"/>
</dbReference>
<reference evidence="5 6" key="1">
    <citation type="journal article" date="2015" name="Genome Biol.">
        <title>Comparative genomics of Steinernema reveals deeply conserved gene regulatory networks.</title>
        <authorList>
            <person name="Dillman A.R."/>
            <person name="Macchietto M."/>
            <person name="Porter C.F."/>
            <person name="Rogers A."/>
            <person name="Williams B."/>
            <person name="Antoshechkin I."/>
            <person name="Lee M.M."/>
            <person name="Goodwin Z."/>
            <person name="Lu X."/>
            <person name="Lewis E.E."/>
            <person name="Goodrich-Blair H."/>
            <person name="Stock S.P."/>
            <person name="Adams B.J."/>
            <person name="Sternberg P.W."/>
            <person name="Mortazavi A."/>
        </authorList>
    </citation>
    <scope>NUCLEOTIDE SEQUENCE [LARGE SCALE GENOMIC DNA]</scope>
    <source>
        <strain evidence="5 6">ALL</strain>
    </source>
</reference>
<feature type="compositionally biased region" description="Low complexity" evidence="3">
    <location>
        <begin position="434"/>
        <end position="465"/>
    </location>
</feature>
<feature type="compositionally biased region" description="Basic and acidic residues" evidence="3">
    <location>
        <begin position="214"/>
        <end position="229"/>
    </location>
</feature>
<evidence type="ECO:0000259" key="4">
    <source>
        <dbReference type="PROSITE" id="PS51319"/>
    </source>
</evidence>
<dbReference type="InterPro" id="IPR035441">
    <property type="entry name" value="TFIIS/LEDGF_dom_sf"/>
</dbReference>
<name>A0A4U8UMT8_STECR</name>
<feature type="compositionally biased region" description="Polar residues" evidence="3">
    <location>
        <begin position="420"/>
        <end position="433"/>
    </location>
</feature>
<dbReference type="InterPro" id="IPR051037">
    <property type="entry name" value="RNAPII_TF_IWS1"/>
</dbReference>
<accession>A0A4U8UMT8</accession>
<reference evidence="5 6" key="2">
    <citation type="journal article" date="2019" name="G3 (Bethesda)">
        <title>Hybrid Assembly of the Genome of the Entomopathogenic Nematode Steinernema carpocapsae Identifies the X-Chromosome.</title>
        <authorList>
            <person name="Serra L."/>
            <person name="Macchietto M."/>
            <person name="Macias-Munoz A."/>
            <person name="McGill C.J."/>
            <person name="Rodriguez I.M."/>
            <person name="Rodriguez B."/>
            <person name="Murad R."/>
            <person name="Mortazavi A."/>
        </authorList>
    </citation>
    <scope>NUCLEOTIDE SEQUENCE [LARGE SCALE GENOMIC DNA]</scope>
    <source>
        <strain evidence="5 6">ALL</strain>
    </source>
</reference>
<feature type="compositionally biased region" description="Basic and acidic residues" evidence="3">
    <location>
        <begin position="497"/>
        <end position="520"/>
    </location>
</feature>
<evidence type="ECO:0000313" key="6">
    <source>
        <dbReference type="Proteomes" id="UP000298663"/>
    </source>
</evidence>
<feature type="region of interest" description="Disordered" evidence="3">
    <location>
        <begin position="34"/>
        <end position="60"/>
    </location>
</feature>
<evidence type="ECO:0000313" key="5">
    <source>
        <dbReference type="EMBL" id="TMS32798.1"/>
    </source>
</evidence>
<feature type="region of interest" description="Disordered" evidence="3">
    <location>
        <begin position="420"/>
        <end position="534"/>
    </location>
</feature>
<comment type="caution">
    <text evidence="5">The sequence shown here is derived from an EMBL/GenBank/DDBJ whole genome shotgun (WGS) entry which is preliminary data.</text>
</comment>
<dbReference type="OrthoDB" id="21124at2759"/>
<dbReference type="InterPro" id="IPR017923">
    <property type="entry name" value="TFIIS_N"/>
</dbReference>
<keyword evidence="2" id="KW-0539">Nucleus</keyword>
<evidence type="ECO:0000256" key="1">
    <source>
        <dbReference type="ARBA" id="ARBA00037992"/>
    </source>
</evidence>
<dbReference type="AlphaFoldDB" id="A0A4U8UMT8"/>